<sequence length="234" mass="25989">MKTIFILLLLPILAQAESYTFSGGANNLAHKIASEILTKAYNRSGITIKPLFLTLSDSLQQSNAGITDGEIARIASITRFAPNLRQVPVSIIQVQAIAYSKNKTLIINNWEDLRGHKLVIVKGAKFIEVGTANLERALVSTFDAALDLLQQDKTEIIVIPKLAGINLIYKKKYHDIKAISNSLQTLKLYHFVHKKNSHLIPVILPALKKMEKSGEIAFMRKAHLIKAANSLQNR</sequence>
<dbReference type="Proteomes" id="UP000254266">
    <property type="component" value="Unassembled WGS sequence"/>
</dbReference>
<dbReference type="Gene3D" id="3.40.190.10">
    <property type="entry name" value="Periplasmic binding protein-like II"/>
    <property type="match status" value="2"/>
</dbReference>
<accession>A0A370D9D6</accession>
<protein>
    <submittedName>
        <fullName evidence="2">Uncharacterized protein</fullName>
    </submittedName>
</protein>
<dbReference type="AlphaFoldDB" id="A0A370D9D6"/>
<proteinExistence type="predicted"/>
<dbReference type="EMBL" id="QFXC01000013">
    <property type="protein sequence ID" value="RDH81180.1"/>
    <property type="molecule type" value="Genomic_DNA"/>
</dbReference>
<evidence type="ECO:0000313" key="2">
    <source>
        <dbReference type="EMBL" id="RDH81180.1"/>
    </source>
</evidence>
<keyword evidence="3" id="KW-1185">Reference proteome</keyword>
<gene>
    <name evidence="2" type="ORF">DIZ80_13795</name>
</gene>
<organism evidence="2 3">
    <name type="scientific">endosymbiont of Galathealinum brachiosum</name>
    <dbReference type="NCBI Taxonomy" id="2200906"/>
    <lineage>
        <taxon>Bacteria</taxon>
        <taxon>Pseudomonadati</taxon>
        <taxon>Pseudomonadota</taxon>
        <taxon>Gammaproteobacteria</taxon>
        <taxon>sulfur-oxidizing symbionts</taxon>
    </lineage>
</organism>
<evidence type="ECO:0000313" key="3">
    <source>
        <dbReference type="Proteomes" id="UP000254266"/>
    </source>
</evidence>
<name>A0A370D9D6_9GAMM</name>
<feature type="chain" id="PRO_5016629083" evidence="1">
    <location>
        <begin position="17"/>
        <end position="234"/>
    </location>
</feature>
<dbReference type="SUPFAM" id="SSF53850">
    <property type="entry name" value="Periplasmic binding protein-like II"/>
    <property type="match status" value="1"/>
</dbReference>
<evidence type="ECO:0000256" key="1">
    <source>
        <dbReference type="SAM" id="SignalP"/>
    </source>
</evidence>
<feature type="signal peptide" evidence="1">
    <location>
        <begin position="1"/>
        <end position="16"/>
    </location>
</feature>
<keyword evidence="1" id="KW-0732">Signal</keyword>
<reference evidence="2 3" key="1">
    <citation type="journal article" date="2018" name="ISME J.">
        <title>Endosymbiont genomes yield clues of tubeworm success.</title>
        <authorList>
            <person name="Li Y."/>
            <person name="Liles M.R."/>
            <person name="Halanych K.M."/>
        </authorList>
    </citation>
    <scope>NUCLEOTIDE SEQUENCE [LARGE SCALE GENOMIC DNA]</scope>
    <source>
        <strain evidence="2">A1464</strain>
    </source>
</reference>
<comment type="caution">
    <text evidence="2">The sequence shown here is derived from an EMBL/GenBank/DDBJ whole genome shotgun (WGS) entry which is preliminary data.</text>
</comment>